<evidence type="ECO:0000256" key="1">
    <source>
        <dbReference type="SAM" id="MobiDB-lite"/>
    </source>
</evidence>
<dbReference type="AlphaFoldDB" id="A0A654ZNS7"/>
<evidence type="ECO:0000313" key="5">
    <source>
        <dbReference type="Proteomes" id="UP000046680"/>
    </source>
</evidence>
<reference evidence="5 6" key="1">
    <citation type="submission" date="2015-03" db="EMBL/GenBank/DDBJ databases">
        <authorList>
            <consortium name="Pathogen Informatics"/>
        </authorList>
    </citation>
    <scope>NUCLEOTIDE SEQUENCE [LARGE SCALE GENOMIC DNA]</scope>
    <source>
        <strain evidence="4 6">Bir 172</strain>
        <strain evidence="3 7">Bir 185</strain>
        <strain evidence="2 5">C09601061</strain>
    </source>
</reference>
<evidence type="ECO:0000313" key="4">
    <source>
        <dbReference type="EMBL" id="CKS17886.1"/>
    </source>
</evidence>
<accession>A0A654ZNS7</accession>
<feature type="region of interest" description="Disordered" evidence="1">
    <location>
        <begin position="49"/>
        <end position="85"/>
    </location>
</feature>
<evidence type="ECO:0000313" key="7">
    <source>
        <dbReference type="Proteomes" id="UP000050164"/>
    </source>
</evidence>
<evidence type="ECO:0000313" key="2">
    <source>
        <dbReference type="EMBL" id="CFR97289.1"/>
    </source>
</evidence>
<organism evidence="3 7">
    <name type="scientific">Mycobacterium tuberculosis</name>
    <dbReference type="NCBI Taxonomy" id="1773"/>
    <lineage>
        <taxon>Bacteria</taxon>
        <taxon>Bacillati</taxon>
        <taxon>Actinomycetota</taxon>
        <taxon>Actinomycetes</taxon>
        <taxon>Mycobacteriales</taxon>
        <taxon>Mycobacteriaceae</taxon>
        <taxon>Mycobacterium</taxon>
        <taxon>Mycobacterium tuberculosis complex</taxon>
    </lineage>
</organism>
<name>A0A654ZNS7_MYCTX</name>
<evidence type="ECO:0000313" key="3">
    <source>
        <dbReference type="EMBL" id="CKR07862.1"/>
    </source>
</evidence>
<proteinExistence type="predicted"/>
<evidence type="ECO:0000313" key="6">
    <source>
        <dbReference type="Proteomes" id="UP000048948"/>
    </source>
</evidence>
<dbReference type="EMBL" id="CGCX01001555">
    <property type="protein sequence ID" value="CFR97289.1"/>
    <property type="molecule type" value="Genomic_DNA"/>
</dbReference>
<dbReference type="EMBL" id="CNFT01000097">
    <property type="protein sequence ID" value="CKR07862.1"/>
    <property type="molecule type" value="Genomic_DNA"/>
</dbReference>
<dbReference type="EMBL" id="CNGE01000200">
    <property type="protein sequence ID" value="CKS17886.1"/>
    <property type="molecule type" value="Genomic_DNA"/>
</dbReference>
<protein>
    <submittedName>
        <fullName evidence="3">Uncharacterized protein</fullName>
    </submittedName>
</protein>
<dbReference type="Proteomes" id="UP000046680">
    <property type="component" value="Unassembled WGS sequence"/>
</dbReference>
<gene>
    <name evidence="2" type="ORF">ERS007657_03324</name>
    <name evidence="4" type="ORF">ERS027646_01403</name>
    <name evidence="3" type="ORF">ERS027659_00670</name>
</gene>
<sequence>MQSIGCHQPFRANAGGGHTMCVLLNSGYPRPDPFSVLLFGSCRQCRMQRGASHAPPRPGAKPRLHPTMFTNVGNPMKGQTDRVHA</sequence>
<dbReference type="Proteomes" id="UP000048948">
    <property type="component" value="Unassembled WGS sequence"/>
</dbReference>
<dbReference type="Proteomes" id="UP000050164">
    <property type="component" value="Unassembled WGS sequence"/>
</dbReference>